<dbReference type="InterPro" id="IPR000182">
    <property type="entry name" value="GNAT_dom"/>
</dbReference>
<dbReference type="PROSITE" id="PS51186">
    <property type="entry name" value="GNAT"/>
    <property type="match status" value="1"/>
</dbReference>
<accession>B1VNF7</accession>
<dbReference type="HOGENOM" id="CLU_013985_3_1_11"/>
<dbReference type="Pfam" id="PF13302">
    <property type="entry name" value="Acetyltransf_3"/>
    <property type="match status" value="1"/>
</dbReference>
<evidence type="ECO:0000313" key="3">
    <source>
        <dbReference type="Proteomes" id="UP000001685"/>
    </source>
</evidence>
<dbReference type="Proteomes" id="UP000001685">
    <property type="component" value="Chromosome"/>
</dbReference>
<protein>
    <submittedName>
        <fullName evidence="2">Acetyltransferase</fullName>
    </submittedName>
</protein>
<reference evidence="3" key="1">
    <citation type="journal article" date="2008" name="J. Bacteriol.">
        <title>Genome sequence of the streptomycin-producing microorganism Streptomyces griseus IFO 13350.</title>
        <authorList>
            <person name="Ohnishi Y."/>
            <person name="Ishikawa J."/>
            <person name="Hara H."/>
            <person name="Suzuki H."/>
            <person name="Ikenoya M."/>
            <person name="Ikeda H."/>
            <person name="Yamashita A."/>
            <person name="Hattori M."/>
            <person name="Horinouchi S."/>
        </authorList>
    </citation>
    <scope>NUCLEOTIDE SEQUENCE [LARGE SCALE GENOMIC DNA]</scope>
    <source>
        <strain evidence="3">JCM 4626 / NBRC 13350</strain>
    </source>
</reference>
<dbReference type="KEGG" id="sgr:SGR_151"/>
<dbReference type="InterPro" id="IPR051531">
    <property type="entry name" value="N-acetyltransferase"/>
</dbReference>
<gene>
    <name evidence="2" type="ordered locus">SGR_151</name>
</gene>
<name>B1VNF7_STRGG</name>
<organism evidence="2 3">
    <name type="scientific">Streptomyces griseus subsp. griseus (strain JCM 4626 / CBS 651.72 / NBRC 13350 / KCC S-0626 / ISP 5235)</name>
    <dbReference type="NCBI Taxonomy" id="455632"/>
    <lineage>
        <taxon>Bacteria</taxon>
        <taxon>Bacillati</taxon>
        <taxon>Actinomycetota</taxon>
        <taxon>Actinomycetes</taxon>
        <taxon>Kitasatosporales</taxon>
        <taxon>Streptomycetaceae</taxon>
        <taxon>Streptomyces</taxon>
    </lineage>
</organism>
<dbReference type="InterPro" id="IPR016181">
    <property type="entry name" value="Acyl_CoA_acyltransferase"/>
</dbReference>
<evidence type="ECO:0000313" key="2">
    <source>
        <dbReference type="EMBL" id="BAG16980.1"/>
    </source>
</evidence>
<dbReference type="PANTHER" id="PTHR43792:SF1">
    <property type="entry name" value="N-ACETYLTRANSFERASE DOMAIN-CONTAINING PROTEIN"/>
    <property type="match status" value="1"/>
</dbReference>
<proteinExistence type="predicted"/>
<dbReference type="GO" id="GO:0016747">
    <property type="term" value="F:acyltransferase activity, transferring groups other than amino-acyl groups"/>
    <property type="evidence" value="ECO:0007669"/>
    <property type="project" value="InterPro"/>
</dbReference>
<dbReference type="SUPFAM" id="SSF55729">
    <property type="entry name" value="Acyl-CoA N-acyltransferases (Nat)"/>
    <property type="match status" value="1"/>
</dbReference>
<dbReference type="EMBL" id="AP009493">
    <property type="protein sequence ID" value="BAG16980.1"/>
    <property type="molecule type" value="Genomic_DNA"/>
</dbReference>
<dbReference type="AlphaFoldDB" id="B1VNF7"/>
<dbReference type="PANTHER" id="PTHR43792">
    <property type="entry name" value="GNAT FAMILY, PUTATIVE (AFU_ORTHOLOGUE AFUA_3G00765)-RELATED-RELATED"/>
    <property type="match status" value="1"/>
</dbReference>
<dbReference type="Gene3D" id="3.40.630.30">
    <property type="match status" value="1"/>
</dbReference>
<dbReference type="eggNOG" id="COG1670">
    <property type="taxonomic scope" value="Bacteria"/>
</dbReference>
<sequence length="132" mass="14661">MMRYLTGGAPIPSAEVRDLVIPSILAGYERWDHDLGLFAAHERDGGAFIGWCCPRPLRGGPREEAGLGYRLRRPAWGRGYATEVSQALLAKGFARLGIRMVWAETMTVNHPSRKVMEKLGMTLAESIPHRTT</sequence>
<dbReference type="RefSeq" id="WP_012377563.1">
    <property type="nucleotide sequence ID" value="NC_010572.1"/>
</dbReference>
<feature type="domain" description="N-acetyltransferase" evidence="1">
    <location>
        <begin position="1"/>
        <end position="132"/>
    </location>
</feature>
<evidence type="ECO:0000259" key="1">
    <source>
        <dbReference type="PROSITE" id="PS51186"/>
    </source>
</evidence>